<dbReference type="PANTHER" id="PTHR35046">
    <property type="entry name" value="ZINC KNUCKLE (CCHC-TYPE) FAMILY PROTEIN"/>
    <property type="match status" value="1"/>
</dbReference>
<gene>
    <name evidence="3" type="ORF">TorRG33x02_129320</name>
</gene>
<comment type="caution">
    <text evidence="3">The sequence shown here is derived from an EMBL/GenBank/DDBJ whole genome shotgun (WGS) entry which is preliminary data.</text>
</comment>
<evidence type="ECO:0000256" key="1">
    <source>
        <dbReference type="SAM" id="Coils"/>
    </source>
</evidence>
<evidence type="ECO:0000313" key="3">
    <source>
        <dbReference type="EMBL" id="PON91369.1"/>
    </source>
</evidence>
<protein>
    <recommendedName>
        <fullName evidence="2">Tf2-1-like SH3-like domain-containing protein</fullName>
    </recommendedName>
</protein>
<keyword evidence="1" id="KW-0175">Coiled coil</keyword>
<dbReference type="InterPro" id="IPR056924">
    <property type="entry name" value="SH3_Tf2-1"/>
</dbReference>
<dbReference type="OrthoDB" id="1721574at2759"/>
<keyword evidence="4" id="KW-1185">Reference proteome</keyword>
<dbReference type="AlphaFoldDB" id="A0A2P5F0R5"/>
<proteinExistence type="predicted"/>
<organism evidence="3 4">
    <name type="scientific">Trema orientale</name>
    <name type="common">Charcoal tree</name>
    <name type="synonym">Celtis orientalis</name>
    <dbReference type="NCBI Taxonomy" id="63057"/>
    <lineage>
        <taxon>Eukaryota</taxon>
        <taxon>Viridiplantae</taxon>
        <taxon>Streptophyta</taxon>
        <taxon>Embryophyta</taxon>
        <taxon>Tracheophyta</taxon>
        <taxon>Spermatophyta</taxon>
        <taxon>Magnoliopsida</taxon>
        <taxon>eudicotyledons</taxon>
        <taxon>Gunneridae</taxon>
        <taxon>Pentapetalae</taxon>
        <taxon>rosids</taxon>
        <taxon>fabids</taxon>
        <taxon>Rosales</taxon>
        <taxon>Cannabaceae</taxon>
        <taxon>Trema</taxon>
    </lineage>
</organism>
<name>A0A2P5F0R5_TREOI</name>
<dbReference type="InParanoid" id="A0A2P5F0R5"/>
<dbReference type="Pfam" id="PF24626">
    <property type="entry name" value="SH3_Tf2-1"/>
    <property type="match status" value="1"/>
</dbReference>
<reference evidence="4" key="1">
    <citation type="submission" date="2016-06" db="EMBL/GenBank/DDBJ databases">
        <title>Parallel loss of symbiosis genes in relatives of nitrogen-fixing non-legume Parasponia.</title>
        <authorList>
            <person name="Van Velzen R."/>
            <person name="Holmer R."/>
            <person name="Bu F."/>
            <person name="Rutten L."/>
            <person name="Van Zeijl A."/>
            <person name="Liu W."/>
            <person name="Santuari L."/>
            <person name="Cao Q."/>
            <person name="Sharma T."/>
            <person name="Shen D."/>
            <person name="Roswanjaya Y."/>
            <person name="Wardhani T."/>
            <person name="Kalhor M.S."/>
            <person name="Jansen J."/>
            <person name="Van den Hoogen J."/>
            <person name="Gungor B."/>
            <person name="Hartog M."/>
            <person name="Hontelez J."/>
            <person name="Verver J."/>
            <person name="Yang W.-C."/>
            <person name="Schijlen E."/>
            <person name="Repin R."/>
            <person name="Schilthuizen M."/>
            <person name="Schranz E."/>
            <person name="Heidstra R."/>
            <person name="Miyata K."/>
            <person name="Fedorova E."/>
            <person name="Kohlen W."/>
            <person name="Bisseling T."/>
            <person name="Smit S."/>
            <person name="Geurts R."/>
        </authorList>
    </citation>
    <scope>NUCLEOTIDE SEQUENCE [LARGE SCALE GENOMIC DNA]</scope>
    <source>
        <strain evidence="4">cv. RG33-2</strain>
    </source>
</reference>
<evidence type="ECO:0000313" key="4">
    <source>
        <dbReference type="Proteomes" id="UP000237000"/>
    </source>
</evidence>
<feature type="coiled-coil region" evidence="1">
    <location>
        <begin position="44"/>
        <end position="71"/>
    </location>
</feature>
<accession>A0A2P5F0R5</accession>
<feature type="domain" description="Tf2-1-like SH3-like" evidence="2">
    <location>
        <begin position="79"/>
        <end position="138"/>
    </location>
</feature>
<dbReference type="EMBL" id="JXTC01000075">
    <property type="protein sequence ID" value="PON91369.1"/>
    <property type="molecule type" value="Genomic_DNA"/>
</dbReference>
<dbReference type="PANTHER" id="PTHR35046:SF26">
    <property type="entry name" value="RNA-DIRECTED DNA POLYMERASE"/>
    <property type="match status" value="1"/>
</dbReference>
<dbReference type="Proteomes" id="UP000237000">
    <property type="component" value="Unassembled WGS sequence"/>
</dbReference>
<sequence length="165" mass="19123">MVNRSTGKSPFSVVYTSMPKHTVDLINLLKFHSKPAENFAEQVAQTYKDVKEMLELSNAKYKEEADKRRRKKIYQEANLVMIHLRKQRFSMGIYNKLQAKKLGLFRIIKKINDNAYTLELPPNLQISPTFNVSDIYDYFSPDDAPTSCFETRSSSFQERGTDARA</sequence>
<evidence type="ECO:0000259" key="2">
    <source>
        <dbReference type="Pfam" id="PF24626"/>
    </source>
</evidence>